<dbReference type="EMBL" id="BNCI01000002">
    <property type="protein sequence ID" value="GHF25949.1"/>
    <property type="molecule type" value="Genomic_DNA"/>
</dbReference>
<reference evidence="1" key="2">
    <citation type="submission" date="2020-09" db="EMBL/GenBank/DDBJ databases">
        <authorList>
            <person name="Sun Q."/>
            <person name="Kim S."/>
        </authorList>
    </citation>
    <scope>NUCLEOTIDE SEQUENCE</scope>
    <source>
        <strain evidence="1">KCTC 42590</strain>
    </source>
</reference>
<protein>
    <recommendedName>
        <fullName evidence="3">PAS domain-containing protein</fullName>
    </recommendedName>
</protein>
<gene>
    <name evidence="1" type="ORF">GCM10017044_20990</name>
</gene>
<accession>A0A919AW38</accession>
<keyword evidence="2" id="KW-1185">Reference proteome</keyword>
<dbReference type="AlphaFoldDB" id="A0A919AW38"/>
<evidence type="ECO:0000313" key="1">
    <source>
        <dbReference type="EMBL" id="GHF25949.1"/>
    </source>
</evidence>
<organism evidence="1 2">
    <name type="scientific">Kordiimonas sediminis</name>
    <dbReference type="NCBI Taxonomy" id="1735581"/>
    <lineage>
        <taxon>Bacteria</taxon>
        <taxon>Pseudomonadati</taxon>
        <taxon>Pseudomonadota</taxon>
        <taxon>Alphaproteobacteria</taxon>
        <taxon>Kordiimonadales</taxon>
        <taxon>Kordiimonadaceae</taxon>
        <taxon>Kordiimonas</taxon>
    </lineage>
</organism>
<evidence type="ECO:0000313" key="2">
    <source>
        <dbReference type="Proteomes" id="UP000630923"/>
    </source>
</evidence>
<dbReference type="InterPro" id="IPR009922">
    <property type="entry name" value="DUF1457"/>
</dbReference>
<sequence length="175" mass="19632">MHGMIDHIENLQTSTADLTASFHRSLYSHWVQIADDNKFPDKKDFRPQLFSSFLPQVALITIDKNGYRDRLTGSAILERFRLSNQPNALSDSPDQAIRGIIRQIVDASLQTQAPLFMRGSVISDKLLPVAFTLVCLPLTVDGTDSLDTLLLAFEFPKQNSFDAFAIDSILQPSYM</sequence>
<comment type="caution">
    <text evidence="1">The sequence shown here is derived from an EMBL/GenBank/DDBJ whole genome shotgun (WGS) entry which is preliminary data.</text>
</comment>
<dbReference type="Pfam" id="PF07310">
    <property type="entry name" value="PAS_5"/>
    <property type="match status" value="1"/>
</dbReference>
<evidence type="ECO:0008006" key="3">
    <source>
        <dbReference type="Google" id="ProtNLM"/>
    </source>
</evidence>
<name>A0A919AW38_9PROT</name>
<dbReference type="Proteomes" id="UP000630923">
    <property type="component" value="Unassembled WGS sequence"/>
</dbReference>
<proteinExistence type="predicted"/>
<reference evidence="1" key="1">
    <citation type="journal article" date="2014" name="Int. J. Syst. Evol. Microbiol.">
        <title>Complete genome sequence of Corynebacterium casei LMG S-19264T (=DSM 44701T), isolated from a smear-ripened cheese.</title>
        <authorList>
            <consortium name="US DOE Joint Genome Institute (JGI-PGF)"/>
            <person name="Walter F."/>
            <person name="Albersmeier A."/>
            <person name="Kalinowski J."/>
            <person name="Ruckert C."/>
        </authorList>
    </citation>
    <scope>NUCLEOTIDE SEQUENCE</scope>
    <source>
        <strain evidence="1">KCTC 42590</strain>
    </source>
</reference>